<feature type="domain" description="SAM" evidence="1">
    <location>
        <begin position="1"/>
        <end position="64"/>
    </location>
</feature>
<dbReference type="EMBL" id="VVIM01000007">
    <property type="protein sequence ID" value="KAB0796323.1"/>
    <property type="molecule type" value="Genomic_DNA"/>
</dbReference>
<evidence type="ECO:0000313" key="3">
    <source>
        <dbReference type="Proteomes" id="UP000327044"/>
    </source>
</evidence>
<dbReference type="InParanoid" id="A0A5N4AG94"/>
<dbReference type="AlphaFoldDB" id="A0A5N4AG94"/>
<protein>
    <recommendedName>
        <fullName evidence="1">SAM domain-containing protein</fullName>
    </recommendedName>
</protein>
<accession>A0A5N4AG94</accession>
<dbReference type="Gene3D" id="1.10.150.50">
    <property type="entry name" value="Transcription Factor, Ets-1"/>
    <property type="match status" value="1"/>
</dbReference>
<dbReference type="InterPro" id="IPR013761">
    <property type="entry name" value="SAM/pointed_sf"/>
</dbReference>
<gene>
    <name evidence="2" type="ORF">PPYR_10384</name>
</gene>
<dbReference type="PANTHER" id="PTHR31025:SF9">
    <property type="entry name" value="SI:DKEY-286J15.1"/>
    <property type="match status" value="1"/>
</dbReference>
<evidence type="ECO:0000259" key="1">
    <source>
        <dbReference type="PROSITE" id="PS50105"/>
    </source>
</evidence>
<dbReference type="InterPro" id="IPR001660">
    <property type="entry name" value="SAM"/>
</dbReference>
<evidence type="ECO:0000313" key="2">
    <source>
        <dbReference type="EMBL" id="KAB0796323.1"/>
    </source>
</evidence>
<comment type="caution">
    <text evidence="2">The sequence shown here is derived from an EMBL/GenBank/DDBJ whole genome shotgun (WGS) entry which is preliminary data.</text>
</comment>
<dbReference type="PANTHER" id="PTHR31025">
    <property type="entry name" value="SI:CH211-196P9.1-RELATED"/>
    <property type="match status" value="1"/>
</dbReference>
<organism evidence="2 3">
    <name type="scientific">Photinus pyralis</name>
    <name type="common">Common eastern firefly</name>
    <name type="synonym">Lampyris pyralis</name>
    <dbReference type="NCBI Taxonomy" id="7054"/>
    <lineage>
        <taxon>Eukaryota</taxon>
        <taxon>Metazoa</taxon>
        <taxon>Ecdysozoa</taxon>
        <taxon>Arthropoda</taxon>
        <taxon>Hexapoda</taxon>
        <taxon>Insecta</taxon>
        <taxon>Pterygota</taxon>
        <taxon>Neoptera</taxon>
        <taxon>Endopterygota</taxon>
        <taxon>Coleoptera</taxon>
        <taxon>Polyphaga</taxon>
        <taxon>Elateriformia</taxon>
        <taxon>Elateroidea</taxon>
        <taxon>Lampyridae</taxon>
        <taxon>Lampyrinae</taxon>
        <taxon>Photinus</taxon>
    </lineage>
</organism>
<sequence>MDDDVQTILKSWGCTEEVTKVFVDQDICFEVLKDLTIGDLKELILNSLGMRKLIEGKLLKMKNEDKENQPVNGDDQNTANASTVTINVDTNMSDTNTADDIQILDLNTFFTEVQSFADFDLYTLLQTSPMGNSVVTYYQTQKQLDNKRRTRLVDIIIKYLYTYIIRNRLRHEEYNKITAKIITLFPTETMGIYYVPAVRKNASLTGKPTPARGKLVDKVKNMVFNFDEATPKRRKRKHVDTSDNEASTSNAAQLSLKFKQELSNNEDWQWMKHNNEPWTEVLIRWDNTYNLRHDTLNKCSNVYEFLENWTILQDQRADVLINQDFKKAFPGKEINLFTKWKTFFETVNQVKGRPNEDLIELANEDTDDIIFLKQLLKLPHLIPPKGRMVTKSHKHWKYSTLEVIDAIWSWQRYLET</sequence>
<keyword evidence="3" id="KW-1185">Reference proteome</keyword>
<dbReference type="PROSITE" id="PS50105">
    <property type="entry name" value="SAM_DOMAIN"/>
    <property type="match status" value="1"/>
</dbReference>
<dbReference type="Proteomes" id="UP000327044">
    <property type="component" value="Unassembled WGS sequence"/>
</dbReference>
<proteinExistence type="predicted"/>
<name>A0A5N4AG94_PHOPY</name>
<reference evidence="2 3" key="1">
    <citation type="journal article" date="2018" name="Elife">
        <title>Firefly genomes illuminate parallel origins of bioluminescence in beetles.</title>
        <authorList>
            <person name="Fallon T.R."/>
            <person name="Lower S.E."/>
            <person name="Chang C.H."/>
            <person name="Bessho-Uehara M."/>
            <person name="Martin G.J."/>
            <person name="Bewick A.J."/>
            <person name="Behringer M."/>
            <person name="Debat H.J."/>
            <person name="Wong I."/>
            <person name="Day J.C."/>
            <person name="Suvorov A."/>
            <person name="Silva C.J."/>
            <person name="Stanger-Hall K.F."/>
            <person name="Hall D.W."/>
            <person name="Schmitz R.J."/>
            <person name="Nelson D.R."/>
            <person name="Lewis S.M."/>
            <person name="Shigenobu S."/>
            <person name="Bybee S.M."/>
            <person name="Larracuente A.M."/>
            <person name="Oba Y."/>
            <person name="Weng J.K."/>
        </authorList>
    </citation>
    <scope>NUCLEOTIDE SEQUENCE [LARGE SCALE GENOMIC DNA]</scope>
    <source>
        <strain evidence="2">1611_PpyrPB1</strain>
        <tissue evidence="2">Whole body</tissue>
    </source>
</reference>
<dbReference type="SUPFAM" id="SSF47769">
    <property type="entry name" value="SAM/Pointed domain"/>
    <property type="match status" value="1"/>
</dbReference>